<dbReference type="GO" id="GO:0003700">
    <property type="term" value="F:DNA-binding transcription factor activity"/>
    <property type="evidence" value="ECO:0007669"/>
    <property type="project" value="TreeGrafter"/>
</dbReference>
<dbReference type="PANTHER" id="PTHR30136:SF35">
    <property type="entry name" value="HTH-TYPE TRANSCRIPTIONAL REGULATOR RV1719"/>
    <property type="match status" value="1"/>
</dbReference>
<comment type="caution">
    <text evidence="6">The sequence shown here is derived from an EMBL/GenBank/DDBJ whole genome shotgun (WGS) entry which is preliminary data.</text>
</comment>
<dbReference type="PROSITE" id="PS51078">
    <property type="entry name" value="ICLR_ED"/>
    <property type="match status" value="1"/>
</dbReference>
<keyword evidence="1" id="KW-0805">Transcription regulation</keyword>
<dbReference type="GO" id="GO:0045892">
    <property type="term" value="P:negative regulation of DNA-templated transcription"/>
    <property type="evidence" value="ECO:0007669"/>
    <property type="project" value="TreeGrafter"/>
</dbReference>
<dbReference type="Pfam" id="PF01614">
    <property type="entry name" value="IclR_C"/>
    <property type="match status" value="1"/>
</dbReference>
<accession>A0A2A4FZU2</accession>
<dbReference type="InterPro" id="IPR036390">
    <property type="entry name" value="WH_DNA-bd_sf"/>
</dbReference>
<gene>
    <name evidence="6" type="ORF">COO09_03425</name>
</gene>
<dbReference type="GO" id="GO:0003677">
    <property type="term" value="F:DNA binding"/>
    <property type="evidence" value="ECO:0007669"/>
    <property type="project" value="UniProtKB-KW"/>
</dbReference>
<dbReference type="AlphaFoldDB" id="A0A2A4FZU2"/>
<dbReference type="SMART" id="SM00346">
    <property type="entry name" value="HTH_ICLR"/>
    <property type="match status" value="1"/>
</dbReference>
<dbReference type="InterPro" id="IPR036388">
    <property type="entry name" value="WH-like_DNA-bd_sf"/>
</dbReference>
<dbReference type="PANTHER" id="PTHR30136">
    <property type="entry name" value="HELIX-TURN-HELIX TRANSCRIPTIONAL REGULATOR, ICLR FAMILY"/>
    <property type="match status" value="1"/>
</dbReference>
<dbReference type="Pfam" id="PF09339">
    <property type="entry name" value="HTH_IclR"/>
    <property type="match status" value="1"/>
</dbReference>
<evidence type="ECO:0000313" key="7">
    <source>
        <dbReference type="Proteomes" id="UP000218934"/>
    </source>
</evidence>
<dbReference type="InterPro" id="IPR029016">
    <property type="entry name" value="GAF-like_dom_sf"/>
</dbReference>
<dbReference type="PROSITE" id="PS51077">
    <property type="entry name" value="HTH_ICLR"/>
    <property type="match status" value="1"/>
</dbReference>
<keyword evidence="7" id="KW-1185">Reference proteome</keyword>
<reference evidence="6 7" key="1">
    <citation type="submission" date="2017-09" db="EMBL/GenBank/DDBJ databases">
        <title>The Catabolism of 3,6-Dichlorosalicylic acid is Initiated by the Cytochrome P450 Monooxygenase DsmABC in Rhizorhabdus dicambivorans Ndbn-20.</title>
        <authorList>
            <person name="Na L."/>
        </authorList>
    </citation>
    <scope>NUCLEOTIDE SEQUENCE [LARGE SCALE GENOMIC DNA]</scope>
    <source>
        <strain evidence="6 7">Ndbn-20m</strain>
    </source>
</reference>
<dbReference type="InterPro" id="IPR005471">
    <property type="entry name" value="Tscrpt_reg_IclR_N"/>
</dbReference>
<dbReference type="InterPro" id="IPR050707">
    <property type="entry name" value="HTH_MetabolicPath_Reg"/>
</dbReference>
<dbReference type="KEGG" id="rdi:CMV14_20725"/>
<dbReference type="RefSeq" id="WP_066961830.1">
    <property type="nucleotide sequence ID" value="NZ_CP023449.1"/>
</dbReference>
<evidence type="ECO:0000259" key="5">
    <source>
        <dbReference type="PROSITE" id="PS51078"/>
    </source>
</evidence>
<dbReference type="SUPFAM" id="SSF55781">
    <property type="entry name" value="GAF domain-like"/>
    <property type="match status" value="1"/>
</dbReference>
<keyword evidence="2" id="KW-0238">DNA-binding</keyword>
<organism evidence="6 7">
    <name type="scientific">Rhizorhabdus dicambivorans</name>
    <dbReference type="NCBI Taxonomy" id="1850238"/>
    <lineage>
        <taxon>Bacteria</taxon>
        <taxon>Pseudomonadati</taxon>
        <taxon>Pseudomonadota</taxon>
        <taxon>Alphaproteobacteria</taxon>
        <taxon>Sphingomonadales</taxon>
        <taxon>Sphingomonadaceae</taxon>
        <taxon>Rhizorhabdus</taxon>
    </lineage>
</organism>
<evidence type="ECO:0000256" key="3">
    <source>
        <dbReference type="ARBA" id="ARBA00023163"/>
    </source>
</evidence>
<evidence type="ECO:0000256" key="1">
    <source>
        <dbReference type="ARBA" id="ARBA00023015"/>
    </source>
</evidence>
<evidence type="ECO:0000259" key="4">
    <source>
        <dbReference type="PROSITE" id="PS51077"/>
    </source>
</evidence>
<dbReference type="Gene3D" id="3.30.450.40">
    <property type="match status" value="1"/>
</dbReference>
<dbReference type="SUPFAM" id="SSF46785">
    <property type="entry name" value="Winged helix' DNA-binding domain"/>
    <property type="match status" value="1"/>
</dbReference>
<dbReference type="InterPro" id="IPR014757">
    <property type="entry name" value="Tscrpt_reg_IclR_C"/>
</dbReference>
<dbReference type="EMBL" id="NWUF01000002">
    <property type="protein sequence ID" value="PCE43982.1"/>
    <property type="molecule type" value="Genomic_DNA"/>
</dbReference>
<dbReference type="Proteomes" id="UP000218934">
    <property type="component" value="Unassembled WGS sequence"/>
</dbReference>
<name>A0A2A4FZU2_9SPHN</name>
<evidence type="ECO:0000313" key="6">
    <source>
        <dbReference type="EMBL" id="PCE43982.1"/>
    </source>
</evidence>
<feature type="domain" description="IclR-ED" evidence="5">
    <location>
        <begin position="68"/>
        <end position="249"/>
    </location>
</feature>
<keyword evidence="3" id="KW-0804">Transcription</keyword>
<dbReference type="Gene3D" id="1.10.10.10">
    <property type="entry name" value="Winged helix-like DNA-binding domain superfamily/Winged helix DNA-binding domain"/>
    <property type="match status" value="1"/>
</dbReference>
<evidence type="ECO:0000256" key="2">
    <source>
        <dbReference type="ARBA" id="ARBA00023125"/>
    </source>
</evidence>
<feature type="domain" description="HTH iclR-type" evidence="4">
    <location>
        <begin position="5"/>
        <end position="67"/>
    </location>
</feature>
<proteinExistence type="predicted"/>
<protein>
    <submittedName>
        <fullName evidence="6">IclR family transcriptional regulator</fullName>
    </submittedName>
</protein>
<sequence length="249" mass="27254">MDQSVKSARRVLEVLEYFAERQGAASADEIRRALGYPQSSTSVLLRSLASLGYLSFEAETRRFRPTIRIALIGAWLVDEAGRAQDPTKMMRHLSTATGDMIVLGTEQGMDVVYVKVLQATNPIRFHMRQGARRPLCTTAVGQALLSTKSDKQIGAIVRRVNAERPADASPLSPQEIIDKVREGRKLGYYLTKGTVTPGAGVIAMPIAGLGDHPPLAIGIGAPIYRIESEHDRFLELLRKEVRQTSATAS</sequence>
<dbReference type="OrthoDB" id="1634354at2"/>